<proteinExistence type="predicted"/>
<feature type="signal peptide" evidence="1">
    <location>
        <begin position="1"/>
        <end position="27"/>
    </location>
</feature>
<gene>
    <name evidence="2" type="primary">kynB</name>
    <name evidence="2" type="ORF">Pan153_63160</name>
</gene>
<protein>
    <submittedName>
        <fullName evidence="2">Kynurenine formamidase</fullName>
        <ecNumber evidence="2">3.5.1.9</ecNumber>
    </submittedName>
</protein>
<dbReference type="GO" id="GO:0004061">
    <property type="term" value="F:arylformamidase activity"/>
    <property type="evidence" value="ECO:0007669"/>
    <property type="project" value="UniProtKB-EC"/>
</dbReference>
<accession>A0A518FZ86</accession>
<dbReference type="Gene3D" id="3.50.30.50">
    <property type="entry name" value="Putative cyclase"/>
    <property type="match status" value="1"/>
</dbReference>
<dbReference type="Pfam" id="PF04199">
    <property type="entry name" value="Cyclase"/>
    <property type="match status" value="1"/>
</dbReference>
<evidence type="ECO:0000313" key="3">
    <source>
        <dbReference type="Proteomes" id="UP000320839"/>
    </source>
</evidence>
<dbReference type="InterPro" id="IPR007325">
    <property type="entry name" value="KFase/CYL"/>
</dbReference>
<keyword evidence="2" id="KW-0378">Hydrolase</keyword>
<name>A0A518FZ86_9PLAN</name>
<dbReference type="PANTHER" id="PTHR31118:SF12">
    <property type="entry name" value="CYCLASE-LIKE PROTEIN 2"/>
    <property type="match status" value="1"/>
</dbReference>
<feature type="chain" id="PRO_5021715032" evidence="1">
    <location>
        <begin position="28"/>
        <end position="301"/>
    </location>
</feature>
<dbReference type="SUPFAM" id="SSF102198">
    <property type="entry name" value="Putative cyclase"/>
    <property type="match status" value="1"/>
</dbReference>
<dbReference type="EMBL" id="CP036317">
    <property type="protein sequence ID" value="QDV21626.1"/>
    <property type="molecule type" value="Genomic_DNA"/>
</dbReference>
<organism evidence="2 3">
    <name type="scientific">Gimesia panareensis</name>
    <dbReference type="NCBI Taxonomy" id="2527978"/>
    <lineage>
        <taxon>Bacteria</taxon>
        <taxon>Pseudomonadati</taxon>
        <taxon>Planctomycetota</taxon>
        <taxon>Planctomycetia</taxon>
        <taxon>Planctomycetales</taxon>
        <taxon>Planctomycetaceae</taxon>
        <taxon>Gimesia</taxon>
    </lineage>
</organism>
<evidence type="ECO:0000256" key="1">
    <source>
        <dbReference type="SAM" id="SignalP"/>
    </source>
</evidence>
<dbReference type="Proteomes" id="UP000320839">
    <property type="component" value="Chromosome"/>
</dbReference>
<dbReference type="GO" id="GO:0019441">
    <property type="term" value="P:L-tryptophan catabolic process to kynurenine"/>
    <property type="evidence" value="ECO:0007669"/>
    <property type="project" value="InterPro"/>
</dbReference>
<dbReference type="PANTHER" id="PTHR31118">
    <property type="entry name" value="CYCLASE-LIKE PROTEIN 2"/>
    <property type="match status" value="1"/>
</dbReference>
<dbReference type="InterPro" id="IPR037175">
    <property type="entry name" value="KFase_sf"/>
</dbReference>
<dbReference type="EC" id="3.5.1.9" evidence="2"/>
<sequence length="301" mass="33470" precursor="true">MTYIHTTCRPRIAAVASLYLLMLPGLSGCEQESPAPDSIVMAEEASPQTGTETDLAQVYEILQHKKFVDLTHAFEPGIPHWPGFPDETVKTIYWYDKRPGTLGTGFFAQLYCHVGQWGTHADPPAHFVKGGRTLDQIEVKEMILPLVVFDVQTAVEQNPDYTITLDDVRQWEAKHGPVPKGAFAVMRTDWSKRWPDQSAMHNKDKAGVAHYPGWSLEVLKYLYEERGITASGHETTDTDPGVATTEDSYSLENYILSQNHYQIELLTNLDQVPEAGALAVVTFPKPKGGSGFPARVFAILP</sequence>
<dbReference type="RefSeq" id="WP_197994848.1">
    <property type="nucleotide sequence ID" value="NZ_CP036317.1"/>
</dbReference>
<reference evidence="2 3" key="1">
    <citation type="submission" date="2019-02" db="EMBL/GenBank/DDBJ databases">
        <title>Deep-cultivation of Planctomycetes and their phenomic and genomic characterization uncovers novel biology.</title>
        <authorList>
            <person name="Wiegand S."/>
            <person name="Jogler M."/>
            <person name="Boedeker C."/>
            <person name="Pinto D."/>
            <person name="Vollmers J."/>
            <person name="Rivas-Marin E."/>
            <person name="Kohn T."/>
            <person name="Peeters S.H."/>
            <person name="Heuer A."/>
            <person name="Rast P."/>
            <person name="Oberbeckmann S."/>
            <person name="Bunk B."/>
            <person name="Jeske O."/>
            <person name="Meyerdierks A."/>
            <person name="Storesund J.E."/>
            <person name="Kallscheuer N."/>
            <person name="Luecker S."/>
            <person name="Lage O.M."/>
            <person name="Pohl T."/>
            <person name="Merkel B.J."/>
            <person name="Hornburger P."/>
            <person name="Mueller R.-W."/>
            <person name="Bruemmer F."/>
            <person name="Labrenz M."/>
            <person name="Spormann A.M."/>
            <person name="Op den Camp H."/>
            <person name="Overmann J."/>
            <person name="Amann R."/>
            <person name="Jetten M.S.M."/>
            <person name="Mascher T."/>
            <person name="Medema M.H."/>
            <person name="Devos D.P."/>
            <person name="Kaster A.-K."/>
            <person name="Ovreas L."/>
            <person name="Rohde M."/>
            <person name="Galperin M.Y."/>
            <person name="Jogler C."/>
        </authorList>
    </citation>
    <scope>NUCLEOTIDE SEQUENCE [LARGE SCALE GENOMIC DNA]</scope>
    <source>
        <strain evidence="2 3">Pan153</strain>
    </source>
</reference>
<evidence type="ECO:0000313" key="2">
    <source>
        <dbReference type="EMBL" id="QDV21626.1"/>
    </source>
</evidence>
<dbReference type="AlphaFoldDB" id="A0A518FZ86"/>
<keyword evidence="1" id="KW-0732">Signal</keyword>